<evidence type="ECO:0000256" key="4">
    <source>
        <dbReference type="ARBA" id="ARBA00022840"/>
    </source>
</evidence>
<dbReference type="SMART" id="SM00387">
    <property type="entry name" value="HATPase_c"/>
    <property type="match status" value="1"/>
</dbReference>
<dbReference type="EMBL" id="CAJPEV010020020">
    <property type="protein sequence ID" value="CAG0907942.1"/>
    <property type="molecule type" value="Genomic_DNA"/>
</dbReference>
<evidence type="ECO:0000256" key="2">
    <source>
        <dbReference type="ARBA" id="ARBA00010708"/>
    </source>
</evidence>
<dbReference type="PANTHER" id="PTHR45866:SF1">
    <property type="entry name" value="DNA GYRASE SUBUNIT B, MITOCHONDRIAL"/>
    <property type="match status" value="1"/>
</dbReference>
<dbReference type="InterPro" id="IPR003594">
    <property type="entry name" value="HATPase_dom"/>
</dbReference>
<dbReference type="Pfam" id="PF02518">
    <property type="entry name" value="HATPase_c"/>
    <property type="match status" value="1"/>
</dbReference>
<dbReference type="AlphaFoldDB" id="A0A7R9FUE9"/>
<dbReference type="InterPro" id="IPR036890">
    <property type="entry name" value="HATPase_C_sf"/>
</dbReference>
<proteinExistence type="inferred from homology"/>
<keyword evidence="6" id="KW-0238">DNA-binding</keyword>
<organism evidence="9">
    <name type="scientific">Darwinula stevensoni</name>
    <dbReference type="NCBI Taxonomy" id="69355"/>
    <lineage>
        <taxon>Eukaryota</taxon>
        <taxon>Metazoa</taxon>
        <taxon>Ecdysozoa</taxon>
        <taxon>Arthropoda</taxon>
        <taxon>Crustacea</taxon>
        <taxon>Oligostraca</taxon>
        <taxon>Ostracoda</taxon>
        <taxon>Podocopa</taxon>
        <taxon>Podocopida</taxon>
        <taxon>Darwinulocopina</taxon>
        <taxon>Darwinuloidea</taxon>
        <taxon>Darwinulidae</taxon>
        <taxon>Darwinula</taxon>
    </lineage>
</organism>
<comment type="similarity">
    <text evidence="2">Belongs to the type II topoisomerase GyrB family.</text>
</comment>
<dbReference type="PANTHER" id="PTHR45866">
    <property type="entry name" value="DNA GYRASE/TOPOISOMERASE SUBUNIT B"/>
    <property type="match status" value="1"/>
</dbReference>
<evidence type="ECO:0000256" key="7">
    <source>
        <dbReference type="ARBA" id="ARBA00023235"/>
    </source>
</evidence>
<reference evidence="9" key="1">
    <citation type="submission" date="2020-11" db="EMBL/GenBank/DDBJ databases">
        <authorList>
            <person name="Tran Van P."/>
        </authorList>
    </citation>
    <scope>NUCLEOTIDE SEQUENCE</scope>
</reference>
<dbReference type="GO" id="GO:0003918">
    <property type="term" value="F:DNA topoisomerase type II (double strand cut, ATP-hydrolyzing) activity"/>
    <property type="evidence" value="ECO:0007669"/>
    <property type="project" value="UniProtKB-EC"/>
</dbReference>
<feature type="non-terminal residue" evidence="9">
    <location>
        <position position="130"/>
    </location>
</feature>
<dbReference type="Gene3D" id="3.30.565.10">
    <property type="entry name" value="Histidine kinase-like ATPase, C-terminal domain"/>
    <property type="match status" value="1"/>
</dbReference>
<evidence type="ECO:0000259" key="8">
    <source>
        <dbReference type="SMART" id="SM00387"/>
    </source>
</evidence>
<sequence>MPAYNGAQIKVLEGLDAVRKRPGMYIGDTGKKGYHHCLWEIVDNSIDEHMGGFCGRIDVTLHADGSASVKDDGRGIPVDIHPTQGISAATVVMTVLHAGGKFENESGQSAYKTSGGLHGVGASVVNALSE</sequence>
<keyword evidence="10" id="KW-1185">Reference proteome</keyword>
<dbReference type="OrthoDB" id="6367497at2759"/>
<evidence type="ECO:0000256" key="1">
    <source>
        <dbReference type="ARBA" id="ARBA00000185"/>
    </source>
</evidence>
<gene>
    <name evidence="9" type="ORF">DSTB1V02_LOCUS14976</name>
</gene>
<evidence type="ECO:0000256" key="3">
    <source>
        <dbReference type="ARBA" id="ARBA00022741"/>
    </source>
</evidence>
<dbReference type="PRINTS" id="PR00418">
    <property type="entry name" value="TPI2FAMILY"/>
</dbReference>
<feature type="domain" description="Histidine kinase/HSP90-like ATPase" evidence="8">
    <location>
        <begin position="29"/>
        <end position="130"/>
    </location>
</feature>
<keyword evidence="3" id="KW-0547">Nucleotide-binding</keyword>
<keyword evidence="5" id="KW-0799">Topoisomerase</keyword>
<protein>
    <recommendedName>
        <fullName evidence="8">Histidine kinase/HSP90-like ATPase domain-containing protein</fullName>
    </recommendedName>
</protein>
<dbReference type="Proteomes" id="UP000677054">
    <property type="component" value="Unassembled WGS sequence"/>
</dbReference>
<accession>A0A7R9FUE9</accession>
<dbReference type="GO" id="GO:0003677">
    <property type="term" value="F:DNA binding"/>
    <property type="evidence" value="ECO:0007669"/>
    <property type="project" value="UniProtKB-KW"/>
</dbReference>
<keyword evidence="4" id="KW-0067">ATP-binding</keyword>
<dbReference type="GO" id="GO:0005524">
    <property type="term" value="F:ATP binding"/>
    <property type="evidence" value="ECO:0007669"/>
    <property type="project" value="UniProtKB-KW"/>
</dbReference>
<keyword evidence="7" id="KW-0413">Isomerase</keyword>
<evidence type="ECO:0000313" key="10">
    <source>
        <dbReference type="Proteomes" id="UP000677054"/>
    </source>
</evidence>
<evidence type="ECO:0000313" key="9">
    <source>
        <dbReference type="EMBL" id="CAD7255231.1"/>
    </source>
</evidence>
<comment type="catalytic activity">
    <reaction evidence="1">
        <text>ATP-dependent breakage, passage and rejoining of double-stranded DNA.</text>
        <dbReference type="EC" id="5.6.2.2"/>
    </reaction>
</comment>
<dbReference type="EMBL" id="LR919538">
    <property type="protein sequence ID" value="CAD7255231.1"/>
    <property type="molecule type" value="Genomic_DNA"/>
</dbReference>
<name>A0A7R9FUE9_9CRUS</name>
<dbReference type="SUPFAM" id="SSF55874">
    <property type="entry name" value="ATPase domain of HSP90 chaperone/DNA topoisomerase II/histidine kinase"/>
    <property type="match status" value="1"/>
</dbReference>
<evidence type="ECO:0000256" key="5">
    <source>
        <dbReference type="ARBA" id="ARBA00023029"/>
    </source>
</evidence>
<evidence type="ECO:0000256" key="6">
    <source>
        <dbReference type="ARBA" id="ARBA00023125"/>
    </source>
</evidence>